<feature type="compositionally biased region" description="Basic residues" evidence="2">
    <location>
        <begin position="104"/>
        <end position="115"/>
    </location>
</feature>
<dbReference type="GO" id="GO:0044780">
    <property type="term" value="P:bacterial-type flagellum assembly"/>
    <property type="evidence" value="ECO:0007669"/>
    <property type="project" value="InterPro"/>
</dbReference>
<feature type="compositionally biased region" description="Basic residues" evidence="2">
    <location>
        <begin position="233"/>
        <end position="247"/>
    </location>
</feature>
<gene>
    <name evidence="4" type="ORF">DK389_16900</name>
</gene>
<feature type="compositionally biased region" description="Basic and acidic residues" evidence="2">
    <location>
        <begin position="351"/>
        <end position="362"/>
    </location>
</feature>
<dbReference type="SUPFAM" id="SSF64518">
    <property type="entry name" value="Phase 1 flagellin"/>
    <property type="match status" value="1"/>
</dbReference>
<evidence type="ECO:0000313" key="5">
    <source>
        <dbReference type="Proteomes" id="UP000245926"/>
    </source>
</evidence>
<accession>A0A2U8W714</accession>
<proteinExistence type="inferred from homology"/>
<keyword evidence="5" id="KW-1185">Reference proteome</keyword>
<evidence type="ECO:0000256" key="1">
    <source>
        <dbReference type="ARBA" id="ARBA00009677"/>
    </source>
</evidence>
<dbReference type="GO" id="GO:0005198">
    <property type="term" value="F:structural molecule activity"/>
    <property type="evidence" value="ECO:0007669"/>
    <property type="project" value="InterPro"/>
</dbReference>
<dbReference type="GO" id="GO:0009424">
    <property type="term" value="C:bacterial-type flagellum hook"/>
    <property type="evidence" value="ECO:0007669"/>
    <property type="project" value="InterPro"/>
</dbReference>
<dbReference type="InterPro" id="IPR002371">
    <property type="entry name" value="FlgK"/>
</dbReference>
<name>A0A2U8W714_9HYPH</name>
<feature type="compositionally biased region" description="Basic residues" evidence="2">
    <location>
        <begin position="1"/>
        <end position="10"/>
    </location>
</feature>
<evidence type="ECO:0000256" key="2">
    <source>
        <dbReference type="SAM" id="MobiDB-lite"/>
    </source>
</evidence>
<feature type="compositionally biased region" description="Basic residues" evidence="2">
    <location>
        <begin position="339"/>
        <end position="350"/>
    </location>
</feature>
<feature type="compositionally biased region" description="Basic and acidic residues" evidence="2">
    <location>
        <begin position="11"/>
        <end position="30"/>
    </location>
</feature>
<protein>
    <recommendedName>
        <fullName evidence="3">Flagellar basal-body/hook protein C-terminal domain-containing protein</fullName>
    </recommendedName>
</protein>
<feature type="compositionally biased region" description="Basic residues" evidence="2">
    <location>
        <begin position="201"/>
        <end position="220"/>
    </location>
</feature>
<feature type="compositionally biased region" description="Basic and acidic residues" evidence="2">
    <location>
        <begin position="116"/>
        <end position="141"/>
    </location>
</feature>
<feature type="compositionally biased region" description="Basic and acidic residues" evidence="2">
    <location>
        <begin position="286"/>
        <end position="295"/>
    </location>
</feature>
<organism evidence="4 5">
    <name type="scientific">Methylobacterium durans</name>
    <dbReference type="NCBI Taxonomy" id="2202825"/>
    <lineage>
        <taxon>Bacteria</taxon>
        <taxon>Pseudomonadati</taxon>
        <taxon>Pseudomonadota</taxon>
        <taxon>Alphaproteobacteria</taxon>
        <taxon>Hyphomicrobiales</taxon>
        <taxon>Methylobacteriaceae</taxon>
        <taxon>Methylobacterium</taxon>
    </lineage>
</organism>
<feature type="domain" description="Flagellar basal-body/hook protein C-terminal" evidence="3">
    <location>
        <begin position="513"/>
        <end position="553"/>
    </location>
</feature>
<feature type="region of interest" description="Disordered" evidence="2">
    <location>
        <begin position="1"/>
        <end position="305"/>
    </location>
</feature>
<dbReference type="AlphaFoldDB" id="A0A2U8W714"/>
<dbReference type="Pfam" id="PF06429">
    <property type="entry name" value="Flg_bbr_C"/>
    <property type="match status" value="1"/>
</dbReference>
<dbReference type="Proteomes" id="UP000245926">
    <property type="component" value="Chromosome"/>
</dbReference>
<evidence type="ECO:0000313" key="4">
    <source>
        <dbReference type="EMBL" id="AWN41869.1"/>
    </source>
</evidence>
<feature type="compositionally biased region" description="Basic and acidic residues" evidence="2">
    <location>
        <begin position="43"/>
        <end position="69"/>
    </location>
</feature>
<feature type="compositionally biased region" description="Basic and acidic residues" evidence="2">
    <location>
        <begin position="265"/>
        <end position="276"/>
    </location>
</feature>
<dbReference type="KEGG" id="mets:DK389_16900"/>
<comment type="similarity">
    <text evidence="1">Belongs to the flagella basal body rod proteins family.</text>
</comment>
<dbReference type="PANTHER" id="PTHR30033:SF1">
    <property type="entry name" value="FLAGELLAR HOOK-ASSOCIATED PROTEIN 1"/>
    <property type="match status" value="1"/>
</dbReference>
<feature type="compositionally biased region" description="Basic and acidic residues" evidence="2">
    <location>
        <begin position="81"/>
        <end position="103"/>
    </location>
</feature>
<feature type="region of interest" description="Disordered" evidence="2">
    <location>
        <begin position="326"/>
        <end position="371"/>
    </location>
</feature>
<sequence length="553" mass="60840">MRRCGLHRCPGRRDRADRQALRDPGLRDGAGRGPQHLHAGAADARRQHQLDGCPHDRGAERGDARGPDRQHRRQRPGAPQRRREPSRHRDAGREQHPRLDRRSQHQGHQHLGRRGPRGDPRPARPADHAALELLRREDGGAARRHGERADDLRRHPGRPGPCRDPQLRRARHAQRQFRLFLGPGQARRRHHHGDDAGRCRDRSRRARHPALRHDRGRVRIARHDPAAGAAPARRPRRRPRARAHRQAGRGDRDQRGHRPAGRSRCVRDQGRQHDHGAGPARRRRGAQRDPGRFEFGHPAGRPVADGRFLGARADLRHFRRSRELRLGAAGRPHGDRGAHHASPRHHREHGRRLDGPLREPRHLGRRGGRAGITVPFSASDVSSGFPYIPLFTDGTNALVTGFLDGGSQLTGLAQRLAVNPAVANNTASLVAASATSTSPDTVRPLFLYDALTGAKQTFSSASGIGGIDAPHSASVIGFAQDIVAAQGAASVNAQSLNEGQSVALATAQGRFSASAGVNIDEEMSRLIELQTAYTANARVLTAARDMLDTLLRI</sequence>
<evidence type="ECO:0000259" key="3">
    <source>
        <dbReference type="Pfam" id="PF06429"/>
    </source>
</evidence>
<reference evidence="5" key="1">
    <citation type="submission" date="2018-05" db="EMBL/GenBank/DDBJ databases">
        <title>Complete Genome Sequence of Methylobacterium sp. 17SD2-17.</title>
        <authorList>
            <person name="Srinivasan S."/>
        </authorList>
    </citation>
    <scope>NUCLEOTIDE SEQUENCE [LARGE SCALE GENOMIC DNA]</scope>
    <source>
        <strain evidence="5">17SD2-17</strain>
    </source>
</reference>
<dbReference type="PANTHER" id="PTHR30033">
    <property type="entry name" value="FLAGELLAR HOOK-ASSOCIATED PROTEIN 1"/>
    <property type="match status" value="1"/>
</dbReference>
<dbReference type="OrthoDB" id="7181295at2"/>
<dbReference type="EMBL" id="CP029550">
    <property type="protein sequence ID" value="AWN41869.1"/>
    <property type="molecule type" value="Genomic_DNA"/>
</dbReference>
<dbReference type="InterPro" id="IPR010930">
    <property type="entry name" value="Flg_bb/hook_C_dom"/>
</dbReference>